<accession>A0A9Q0YAF8</accession>
<dbReference type="EMBL" id="JAIZAY010001204">
    <property type="protein sequence ID" value="KAJ8017664.1"/>
    <property type="molecule type" value="Genomic_DNA"/>
</dbReference>
<organism evidence="2 3">
    <name type="scientific">Holothuria leucospilota</name>
    <name type="common">Black long sea cucumber</name>
    <name type="synonym">Mertensiothuria leucospilota</name>
    <dbReference type="NCBI Taxonomy" id="206669"/>
    <lineage>
        <taxon>Eukaryota</taxon>
        <taxon>Metazoa</taxon>
        <taxon>Echinodermata</taxon>
        <taxon>Eleutherozoa</taxon>
        <taxon>Echinozoa</taxon>
        <taxon>Holothuroidea</taxon>
        <taxon>Aspidochirotacea</taxon>
        <taxon>Aspidochirotida</taxon>
        <taxon>Holothuriidae</taxon>
        <taxon>Holothuria</taxon>
    </lineage>
</organism>
<dbReference type="Proteomes" id="UP001152320">
    <property type="component" value="Unassembled WGS sequence"/>
</dbReference>
<name>A0A9Q0YAF8_HOLLE</name>
<evidence type="ECO:0000313" key="2">
    <source>
        <dbReference type="EMBL" id="KAJ8017664.1"/>
    </source>
</evidence>
<reference evidence="2" key="1">
    <citation type="submission" date="2021-10" db="EMBL/GenBank/DDBJ databases">
        <title>Tropical sea cucumber genome reveals ecological adaptation and Cuvierian tubules defense mechanism.</title>
        <authorList>
            <person name="Chen T."/>
        </authorList>
    </citation>
    <scope>NUCLEOTIDE SEQUENCE</scope>
    <source>
        <strain evidence="2">Nanhai2018</strain>
        <tissue evidence="2">Muscle</tissue>
    </source>
</reference>
<gene>
    <name evidence="2" type="ORF">HOLleu_44762</name>
</gene>
<comment type="caution">
    <text evidence="2">The sequence shown here is derived from an EMBL/GenBank/DDBJ whole genome shotgun (WGS) entry which is preliminary data.</text>
</comment>
<proteinExistence type="predicted"/>
<dbReference type="OrthoDB" id="289913at2759"/>
<keyword evidence="3" id="KW-1185">Reference proteome</keyword>
<feature type="region of interest" description="Disordered" evidence="1">
    <location>
        <begin position="1"/>
        <end position="23"/>
    </location>
</feature>
<dbReference type="AlphaFoldDB" id="A0A9Q0YAF8"/>
<protein>
    <submittedName>
        <fullName evidence="2">Uncharacterized protein</fullName>
    </submittedName>
</protein>
<sequence length="87" mass="9174">MVERLKGQAVCGQRGNGSAGERARGIKKDLAGCTETSPWLHPHHVTLESVLSQVKAAADLVDTTKSSTFTVGIFFAVGTSHGLILLI</sequence>
<evidence type="ECO:0000256" key="1">
    <source>
        <dbReference type="SAM" id="MobiDB-lite"/>
    </source>
</evidence>
<evidence type="ECO:0000313" key="3">
    <source>
        <dbReference type="Proteomes" id="UP001152320"/>
    </source>
</evidence>